<proteinExistence type="predicted"/>
<sequence length="105" mass="11910">MDGRCVSKASLFAFKRARAPHCAFALAGRLSERSINVLTAAPQENGIPDIFLTRGSLRSKLLHARLILRAFSFNLFRFIKRLQRVQLHTLDCLAQPIGFQRVFLL</sequence>
<comment type="caution">
    <text evidence="1">The sequence shown here is derived from an EMBL/GenBank/DDBJ whole genome shotgun (WGS) entry which is preliminary data.</text>
</comment>
<name>A0AAV7T766_PLEWA</name>
<dbReference type="EMBL" id="JANPWB010000007">
    <property type="protein sequence ID" value="KAJ1172169.1"/>
    <property type="molecule type" value="Genomic_DNA"/>
</dbReference>
<gene>
    <name evidence="1" type="ORF">NDU88_004019</name>
</gene>
<dbReference type="AlphaFoldDB" id="A0AAV7T766"/>
<evidence type="ECO:0000313" key="1">
    <source>
        <dbReference type="EMBL" id="KAJ1172169.1"/>
    </source>
</evidence>
<keyword evidence="2" id="KW-1185">Reference proteome</keyword>
<dbReference type="Proteomes" id="UP001066276">
    <property type="component" value="Chromosome 4_1"/>
</dbReference>
<accession>A0AAV7T766</accession>
<organism evidence="1 2">
    <name type="scientific">Pleurodeles waltl</name>
    <name type="common">Iberian ribbed newt</name>
    <dbReference type="NCBI Taxonomy" id="8319"/>
    <lineage>
        <taxon>Eukaryota</taxon>
        <taxon>Metazoa</taxon>
        <taxon>Chordata</taxon>
        <taxon>Craniata</taxon>
        <taxon>Vertebrata</taxon>
        <taxon>Euteleostomi</taxon>
        <taxon>Amphibia</taxon>
        <taxon>Batrachia</taxon>
        <taxon>Caudata</taxon>
        <taxon>Salamandroidea</taxon>
        <taxon>Salamandridae</taxon>
        <taxon>Pleurodelinae</taxon>
        <taxon>Pleurodeles</taxon>
    </lineage>
</organism>
<protein>
    <submittedName>
        <fullName evidence="1">Uncharacterized protein</fullName>
    </submittedName>
</protein>
<evidence type="ECO:0000313" key="2">
    <source>
        <dbReference type="Proteomes" id="UP001066276"/>
    </source>
</evidence>
<reference evidence="1" key="1">
    <citation type="journal article" date="2022" name="bioRxiv">
        <title>Sequencing and chromosome-scale assembly of the giantPleurodeles waltlgenome.</title>
        <authorList>
            <person name="Brown T."/>
            <person name="Elewa A."/>
            <person name="Iarovenko S."/>
            <person name="Subramanian E."/>
            <person name="Araus A.J."/>
            <person name="Petzold A."/>
            <person name="Susuki M."/>
            <person name="Suzuki K.-i.T."/>
            <person name="Hayashi T."/>
            <person name="Toyoda A."/>
            <person name="Oliveira C."/>
            <person name="Osipova E."/>
            <person name="Leigh N.D."/>
            <person name="Simon A."/>
            <person name="Yun M.H."/>
        </authorList>
    </citation>
    <scope>NUCLEOTIDE SEQUENCE</scope>
    <source>
        <strain evidence="1">20211129_DDA</strain>
        <tissue evidence="1">Liver</tissue>
    </source>
</reference>